<dbReference type="RefSeq" id="WP_116173980.1">
    <property type="nucleotide sequence ID" value="NZ_CP144375.1"/>
</dbReference>
<accession>A0A3E0I0A7</accession>
<evidence type="ECO:0000256" key="1">
    <source>
        <dbReference type="SAM" id="MobiDB-lite"/>
    </source>
</evidence>
<organism evidence="3 4">
    <name type="scientific">Kutzneria buriramensis</name>
    <dbReference type="NCBI Taxonomy" id="1045776"/>
    <lineage>
        <taxon>Bacteria</taxon>
        <taxon>Bacillati</taxon>
        <taxon>Actinomycetota</taxon>
        <taxon>Actinomycetes</taxon>
        <taxon>Pseudonocardiales</taxon>
        <taxon>Pseudonocardiaceae</taxon>
        <taxon>Kutzneria</taxon>
    </lineage>
</organism>
<dbReference type="EMBL" id="QUNO01000003">
    <property type="protein sequence ID" value="REH51970.1"/>
    <property type="molecule type" value="Genomic_DNA"/>
</dbReference>
<dbReference type="PROSITE" id="PS51257">
    <property type="entry name" value="PROKAR_LIPOPROTEIN"/>
    <property type="match status" value="1"/>
</dbReference>
<dbReference type="AlphaFoldDB" id="A0A3E0I0A7"/>
<evidence type="ECO:0000256" key="2">
    <source>
        <dbReference type="SAM" id="SignalP"/>
    </source>
</evidence>
<name>A0A3E0I0A7_9PSEU</name>
<evidence type="ECO:0000313" key="3">
    <source>
        <dbReference type="EMBL" id="REH51970.1"/>
    </source>
</evidence>
<proteinExistence type="predicted"/>
<dbReference type="Proteomes" id="UP000256269">
    <property type="component" value="Unassembled WGS sequence"/>
</dbReference>
<keyword evidence="2" id="KW-0732">Signal</keyword>
<feature type="compositionally biased region" description="Low complexity" evidence="1">
    <location>
        <begin position="31"/>
        <end position="63"/>
    </location>
</feature>
<keyword evidence="4" id="KW-1185">Reference proteome</keyword>
<gene>
    <name evidence="3" type="ORF">BCF44_103419</name>
</gene>
<evidence type="ECO:0008006" key="5">
    <source>
        <dbReference type="Google" id="ProtNLM"/>
    </source>
</evidence>
<feature type="region of interest" description="Disordered" evidence="1">
    <location>
        <begin position="31"/>
        <end position="77"/>
    </location>
</feature>
<feature type="signal peptide" evidence="2">
    <location>
        <begin position="1"/>
        <end position="24"/>
    </location>
</feature>
<sequence length="233" mass="23596">MIKRLFLAVPAGLLALTACSPSVATPPPPVVTTTAASAAAPTTTTTSATPASTTTATATPVASDNGCKPNPATAPVPTADPYGSVPAADQVRVSLSGAPSGTVKVDGAPVEVDMTVCNNSPVSYPNVGFVLVLDHCTCVAGPLPFAHGVVQRYDPATLKYVDVPLSYAGGGMDFLSAYTAQQPLPKGKSVTLRYWFVFAQDTISGKGGVRADVVTPDGPHDIGGAKLSFTVSH</sequence>
<dbReference type="OrthoDB" id="5240929at2"/>
<comment type="caution">
    <text evidence="3">The sequence shown here is derived from an EMBL/GenBank/DDBJ whole genome shotgun (WGS) entry which is preliminary data.</text>
</comment>
<reference evidence="3 4" key="1">
    <citation type="submission" date="2018-08" db="EMBL/GenBank/DDBJ databases">
        <title>Genomic Encyclopedia of Archaeal and Bacterial Type Strains, Phase II (KMG-II): from individual species to whole genera.</title>
        <authorList>
            <person name="Goeker M."/>
        </authorList>
    </citation>
    <scope>NUCLEOTIDE SEQUENCE [LARGE SCALE GENOMIC DNA]</scope>
    <source>
        <strain evidence="3 4">DSM 45791</strain>
    </source>
</reference>
<feature type="chain" id="PRO_5017703640" description="Lipoprotein" evidence="2">
    <location>
        <begin position="25"/>
        <end position="233"/>
    </location>
</feature>
<evidence type="ECO:0000313" key="4">
    <source>
        <dbReference type="Proteomes" id="UP000256269"/>
    </source>
</evidence>
<protein>
    <recommendedName>
        <fullName evidence="5">Lipoprotein</fullName>
    </recommendedName>
</protein>